<feature type="compositionally biased region" description="Polar residues" evidence="3">
    <location>
        <begin position="34"/>
        <end position="47"/>
    </location>
</feature>
<evidence type="ECO:0000313" key="5">
    <source>
        <dbReference type="Proteomes" id="UP000035680"/>
    </source>
</evidence>
<dbReference type="PANTHER" id="PTHR46052">
    <property type="entry name" value="PHOSDUCIN-LIKE PROTEIN"/>
    <property type="match status" value="1"/>
</dbReference>
<feature type="domain" description="Phosducin" evidence="4">
    <location>
        <begin position="89"/>
        <end position="229"/>
    </location>
</feature>
<dbReference type="InterPro" id="IPR036249">
    <property type="entry name" value="Thioredoxin-like_sf"/>
</dbReference>
<dbReference type="InterPro" id="IPR051499">
    <property type="entry name" value="Phosducin-like_reg"/>
</dbReference>
<evidence type="ECO:0000313" key="6">
    <source>
        <dbReference type="WBParaSite" id="SVE_0431500.1"/>
    </source>
</evidence>
<sequence>MSTLEDKLLNGPTITYCSSSEDEDVGIYNDDPNVDNSASSYGLSKNTGPKGVKQDYYEHLQLKKEEERIKRDLLLIEAKKFNLSSSQNKEESDSEDELEKLRNKRLNQLKQRYLNSVKTLENSDEYLTAIENSRNCLTFIHIYRKNCDSCEDVDSALSSLSIQYPDHKYFRIESCILPTSDKFKQNACPALQVYYNDSLVGNFIRFDNNFNDDIIPEKVVLFLKQHDILLSNTIEADED</sequence>
<accession>A0A0K0F672</accession>
<feature type="region of interest" description="Disordered" evidence="3">
    <location>
        <begin position="18"/>
        <end position="50"/>
    </location>
</feature>
<evidence type="ECO:0000256" key="2">
    <source>
        <dbReference type="SAM" id="Coils"/>
    </source>
</evidence>
<organism evidence="5 6">
    <name type="scientific">Strongyloides venezuelensis</name>
    <name type="common">Threadworm</name>
    <dbReference type="NCBI Taxonomy" id="75913"/>
    <lineage>
        <taxon>Eukaryota</taxon>
        <taxon>Metazoa</taxon>
        <taxon>Ecdysozoa</taxon>
        <taxon>Nematoda</taxon>
        <taxon>Chromadorea</taxon>
        <taxon>Rhabditida</taxon>
        <taxon>Tylenchina</taxon>
        <taxon>Panagrolaimomorpha</taxon>
        <taxon>Strongyloidoidea</taxon>
        <taxon>Strongyloididae</taxon>
        <taxon>Strongyloides</taxon>
    </lineage>
</organism>
<dbReference type="SUPFAM" id="SSF52833">
    <property type="entry name" value="Thioredoxin-like"/>
    <property type="match status" value="1"/>
</dbReference>
<dbReference type="Pfam" id="PF02114">
    <property type="entry name" value="Phosducin"/>
    <property type="match status" value="1"/>
</dbReference>
<dbReference type="PANTHER" id="PTHR46052:SF1">
    <property type="entry name" value="PHOSDUCIN-LIKE PROTEIN"/>
    <property type="match status" value="1"/>
</dbReference>
<dbReference type="WBParaSite" id="SVE_0431500.1">
    <property type="protein sequence ID" value="SVE_0431500.1"/>
    <property type="gene ID" value="SVE_0431500"/>
</dbReference>
<dbReference type="Gene3D" id="3.40.30.10">
    <property type="entry name" value="Glutaredoxin"/>
    <property type="match status" value="1"/>
</dbReference>
<protein>
    <submittedName>
        <fullName evidence="6">Phosducin-like protein (inferred by orthology to a human protein)</fullName>
    </submittedName>
</protein>
<dbReference type="STRING" id="75913.A0A0K0F672"/>
<keyword evidence="2" id="KW-0175">Coiled coil</keyword>
<proteinExistence type="inferred from homology"/>
<dbReference type="AlphaFoldDB" id="A0A0K0F672"/>
<evidence type="ECO:0000256" key="1">
    <source>
        <dbReference type="ARBA" id="ARBA00009686"/>
    </source>
</evidence>
<reference evidence="6" key="2">
    <citation type="submission" date="2015-08" db="UniProtKB">
        <authorList>
            <consortium name="WormBaseParasite"/>
        </authorList>
    </citation>
    <scope>IDENTIFICATION</scope>
</reference>
<dbReference type="InterPro" id="IPR024253">
    <property type="entry name" value="Phosducin_thioredoxin-like_dom"/>
</dbReference>
<keyword evidence="5" id="KW-1185">Reference proteome</keyword>
<name>A0A0K0F672_STRVS</name>
<evidence type="ECO:0000259" key="4">
    <source>
        <dbReference type="Pfam" id="PF02114"/>
    </source>
</evidence>
<comment type="similarity">
    <text evidence="1">Belongs to the phosducin family.</text>
</comment>
<dbReference type="Proteomes" id="UP000035680">
    <property type="component" value="Unassembled WGS sequence"/>
</dbReference>
<evidence type="ECO:0000256" key="3">
    <source>
        <dbReference type="SAM" id="MobiDB-lite"/>
    </source>
</evidence>
<reference evidence="5" key="1">
    <citation type="submission" date="2014-07" db="EMBL/GenBank/DDBJ databases">
        <authorList>
            <person name="Martin A.A"/>
            <person name="De Silva N."/>
        </authorList>
    </citation>
    <scope>NUCLEOTIDE SEQUENCE</scope>
</reference>
<feature type="coiled-coil region" evidence="2">
    <location>
        <begin position="84"/>
        <end position="123"/>
    </location>
</feature>